<dbReference type="GO" id="GO:0046872">
    <property type="term" value="F:metal ion binding"/>
    <property type="evidence" value="ECO:0007669"/>
    <property type="project" value="InterPro"/>
</dbReference>
<dbReference type="SUPFAM" id="SSF49329">
    <property type="entry name" value="Cu,Zn superoxide dismutase-like"/>
    <property type="match status" value="5"/>
</dbReference>
<organism evidence="3 4">
    <name type="scientific">Zhouia amylolytica</name>
    <dbReference type="NCBI Taxonomy" id="376730"/>
    <lineage>
        <taxon>Bacteria</taxon>
        <taxon>Pseudomonadati</taxon>
        <taxon>Bacteroidota</taxon>
        <taxon>Flavobacteriia</taxon>
        <taxon>Flavobacteriales</taxon>
        <taxon>Flavobacteriaceae</taxon>
        <taxon>Zhouia</taxon>
    </lineage>
</organism>
<evidence type="ECO:0000256" key="1">
    <source>
        <dbReference type="ARBA" id="ARBA00010457"/>
    </source>
</evidence>
<proteinExistence type="inferred from homology"/>
<comment type="similarity">
    <text evidence="1">Belongs to the Cu-Zn superoxide dismutase family.</text>
</comment>
<accession>A0A1I6QKF3</accession>
<dbReference type="EMBL" id="FPAG01000002">
    <property type="protein sequence ID" value="SFS52939.1"/>
    <property type="molecule type" value="Genomic_DNA"/>
</dbReference>
<dbReference type="InterPro" id="IPR036423">
    <property type="entry name" value="SOD-like_Cu/Zn_dom_sf"/>
</dbReference>
<evidence type="ECO:0000313" key="3">
    <source>
        <dbReference type="EMBL" id="SFS52939.1"/>
    </source>
</evidence>
<name>A0A1I6QKF3_9FLAO</name>
<reference evidence="3 4" key="1">
    <citation type="submission" date="2016-10" db="EMBL/GenBank/DDBJ databases">
        <authorList>
            <person name="de Groot N.N."/>
        </authorList>
    </citation>
    <scope>NUCLEOTIDE SEQUENCE [LARGE SCALE GENOMIC DNA]</scope>
    <source>
        <strain evidence="3 4">CGMCC 1.6114</strain>
    </source>
</reference>
<dbReference type="RefSeq" id="WP_175496540.1">
    <property type="nucleotide sequence ID" value="NZ_FPAG01000002.1"/>
</dbReference>
<feature type="signal peptide" evidence="2">
    <location>
        <begin position="1"/>
        <end position="23"/>
    </location>
</feature>
<feature type="chain" id="PRO_5010249643" description="CHRD domain-containing protein" evidence="2">
    <location>
        <begin position="24"/>
        <end position="643"/>
    </location>
</feature>
<dbReference type="PROSITE" id="PS51257">
    <property type="entry name" value="PROKAR_LIPOPROTEIN"/>
    <property type="match status" value="1"/>
</dbReference>
<protein>
    <recommendedName>
        <fullName evidence="5">CHRD domain-containing protein</fullName>
    </recommendedName>
</protein>
<evidence type="ECO:0000313" key="4">
    <source>
        <dbReference type="Proteomes" id="UP000183209"/>
    </source>
</evidence>
<dbReference type="Proteomes" id="UP000183209">
    <property type="component" value="Unassembled WGS sequence"/>
</dbReference>
<gene>
    <name evidence="3" type="ORF">SAMN04487906_0705</name>
</gene>
<evidence type="ECO:0008006" key="5">
    <source>
        <dbReference type="Google" id="ProtNLM"/>
    </source>
</evidence>
<dbReference type="AlphaFoldDB" id="A0A1I6QKF3"/>
<dbReference type="GO" id="GO:0006801">
    <property type="term" value="P:superoxide metabolic process"/>
    <property type="evidence" value="ECO:0007669"/>
    <property type="project" value="InterPro"/>
</dbReference>
<keyword evidence="2" id="KW-0732">Signal</keyword>
<evidence type="ECO:0000256" key="2">
    <source>
        <dbReference type="SAM" id="SignalP"/>
    </source>
</evidence>
<sequence>MKTKILGTLLVSFFLLMSCSNDDDNSGVDYMGDTKVYSLMSVSNPSISGTAKFIMNKDNSTTIELKLNGTSNGMHPAHIHFNTAAEGGGIAVSLNSVDGSTGMSTTSFNALDDGTSITYDDMIDFNGYINVHLSSDDLTTLVAQGDIGQNELTDDMKMYDLGSVSDPDISGMAVFTKRVNGTTLVTLDLMNTPTGGVHPSHIHFNTAAEGGDVAISLSSVNGDNGKSMTQVGMLNDGTAITYEELLSYDGYINVHASVDDLATLVAQGDIGQNELTGDEKVYDLASVSNPAISGTATFKKRVNGTALVALMLMGTPADGVHPSHIHFNTAAEGGDVAISLSSVNGESGMSMTQVGMLNDGTAITYEELLNFDGYINVHVSADDLATLVAQGDIGQNELTGDEKTYDLGSVSDPAISGTATFKRRMNGNTLVELMLMGTPMDGMHPSHIHFNTAAEGGDIAVSLNAVDGNTGMSKTSVEMLNDGMAITYDDLLDFDGYINVHASADDLATLVAQGDIGQNELSGESMNYNLGSISDPSISGEAIFYQRVNGEALLMIALEGTTAGNTHPSHIHMGSVDNPGDIAISLTPVDGATGVSKTNISMLDAGDAFLYEDVLGYNGYINVHLSSNDLATLVAQGNIGANN</sequence>